<evidence type="ECO:0000256" key="2">
    <source>
        <dbReference type="ARBA" id="ARBA00003015"/>
    </source>
</evidence>
<feature type="binding site" evidence="7">
    <location>
        <position position="115"/>
    </location>
    <ligand>
        <name>S-adenosyl-L-methionine</name>
        <dbReference type="ChEBI" id="CHEBI:59789"/>
    </ligand>
</feature>
<dbReference type="InterPro" id="IPR003358">
    <property type="entry name" value="tRNA_(Gua-N-7)_MeTrfase_Trmb"/>
</dbReference>
<organism evidence="9 10">
    <name type="scientific">Lysinibacter cavernae</name>
    <dbReference type="NCBI Taxonomy" id="1640652"/>
    <lineage>
        <taxon>Bacteria</taxon>
        <taxon>Bacillati</taxon>
        <taxon>Actinomycetota</taxon>
        <taxon>Actinomycetes</taxon>
        <taxon>Micrococcales</taxon>
        <taxon>Microbacteriaceae</taxon>
        <taxon>Lysinibacter</taxon>
    </lineage>
</organism>
<dbReference type="AlphaFoldDB" id="A0A7X5QYI4"/>
<keyword evidence="4 7" id="KW-0808">Transferase</keyword>
<evidence type="ECO:0000256" key="5">
    <source>
        <dbReference type="ARBA" id="ARBA00022691"/>
    </source>
</evidence>
<feature type="binding site" evidence="7">
    <location>
        <position position="169"/>
    </location>
    <ligand>
        <name>substrate</name>
    </ligand>
</feature>
<dbReference type="EMBL" id="JAAMOX010000001">
    <property type="protein sequence ID" value="NIH52338.1"/>
    <property type="molecule type" value="Genomic_DNA"/>
</dbReference>
<feature type="region of interest" description="Interaction with RNA" evidence="7">
    <location>
        <begin position="171"/>
        <end position="176"/>
    </location>
</feature>
<protein>
    <recommendedName>
        <fullName evidence="7">tRNA (guanine-N(7)-)-methyltransferase</fullName>
        <ecNumber evidence="7">2.1.1.33</ecNumber>
    </recommendedName>
    <alternativeName>
        <fullName evidence="7">tRNA (guanine(46)-N(7))-methyltransferase</fullName>
    </alternativeName>
    <alternativeName>
        <fullName evidence="7">tRNA(m7G46)-methyltransferase</fullName>
    </alternativeName>
</protein>
<keyword evidence="3 7" id="KW-0489">Methyltransferase</keyword>
<keyword evidence="10" id="KW-1185">Reference proteome</keyword>
<comment type="caution">
    <text evidence="9">The sequence shown here is derived from an EMBL/GenBank/DDBJ whole genome shotgun (WGS) entry which is preliminary data.</text>
</comment>
<evidence type="ECO:0000256" key="4">
    <source>
        <dbReference type="ARBA" id="ARBA00022679"/>
    </source>
</evidence>
<comment type="pathway">
    <text evidence="7">tRNA modification; N(7)-methylguanine-tRNA biosynthesis.</text>
</comment>
<dbReference type="UniPathway" id="UPA00989"/>
<keyword evidence="6 7" id="KW-0819">tRNA processing</keyword>
<dbReference type="NCBIfam" id="TIGR00091">
    <property type="entry name" value="tRNA (guanosine(46)-N7)-methyltransferase TrmB"/>
    <property type="match status" value="1"/>
</dbReference>
<feature type="binding site" evidence="7">
    <location>
        <position position="165"/>
    </location>
    <ligand>
        <name>S-adenosyl-L-methionine</name>
        <dbReference type="ChEBI" id="CHEBI:59789"/>
    </ligand>
</feature>
<evidence type="ECO:0000256" key="6">
    <source>
        <dbReference type="ARBA" id="ARBA00022694"/>
    </source>
</evidence>
<dbReference type="PANTHER" id="PTHR23417:SF14">
    <property type="entry name" value="PENTACOTRIPEPTIDE-REPEAT REGION OF PRORP DOMAIN-CONTAINING PROTEIN"/>
    <property type="match status" value="1"/>
</dbReference>
<dbReference type="Proteomes" id="UP000541033">
    <property type="component" value="Unassembled WGS sequence"/>
</dbReference>
<dbReference type="RefSeq" id="WP_167146744.1">
    <property type="nucleotide sequence ID" value="NZ_JAAMOX010000001.1"/>
</dbReference>
<feature type="binding site" evidence="7">
    <location>
        <position position="90"/>
    </location>
    <ligand>
        <name>S-adenosyl-L-methionine</name>
        <dbReference type="ChEBI" id="CHEBI:59789"/>
    </ligand>
</feature>
<dbReference type="CDD" id="cd02440">
    <property type="entry name" value="AdoMet_MTases"/>
    <property type="match status" value="1"/>
</dbReference>
<feature type="binding site" evidence="7">
    <location>
        <position position="142"/>
    </location>
    <ligand>
        <name>S-adenosyl-L-methionine</name>
        <dbReference type="ChEBI" id="CHEBI:59789"/>
    </ligand>
</feature>
<feature type="binding site" evidence="7">
    <location>
        <position position="201"/>
    </location>
    <ligand>
        <name>substrate</name>
    </ligand>
</feature>
<feature type="compositionally biased region" description="Polar residues" evidence="8">
    <location>
        <begin position="1"/>
        <end position="25"/>
    </location>
</feature>
<gene>
    <name evidence="7" type="primary">trmB</name>
    <name evidence="9" type="ORF">FHX76_000206</name>
</gene>
<dbReference type="PROSITE" id="PS51625">
    <property type="entry name" value="SAM_MT_TRMB"/>
    <property type="match status" value="1"/>
</dbReference>
<dbReference type="GO" id="GO:0008176">
    <property type="term" value="F:tRNA (guanine(46)-N7)-methyltransferase activity"/>
    <property type="evidence" value="ECO:0007669"/>
    <property type="project" value="UniProtKB-UniRule"/>
</dbReference>
<reference evidence="9 10" key="1">
    <citation type="submission" date="2020-02" db="EMBL/GenBank/DDBJ databases">
        <title>Sequencing the genomes of 1000 actinobacteria strains.</title>
        <authorList>
            <person name="Klenk H.-P."/>
        </authorList>
    </citation>
    <scope>NUCLEOTIDE SEQUENCE [LARGE SCALE GENOMIC DNA]</scope>
    <source>
        <strain evidence="9 10">DSM 27960</strain>
    </source>
</reference>
<accession>A0A7X5QYI4</accession>
<evidence type="ECO:0000313" key="9">
    <source>
        <dbReference type="EMBL" id="NIH52338.1"/>
    </source>
</evidence>
<dbReference type="SUPFAM" id="SSF53335">
    <property type="entry name" value="S-adenosyl-L-methionine-dependent methyltransferases"/>
    <property type="match status" value="1"/>
</dbReference>
<evidence type="ECO:0000256" key="7">
    <source>
        <dbReference type="HAMAP-Rule" id="MF_01057"/>
    </source>
</evidence>
<dbReference type="Gene3D" id="3.40.50.150">
    <property type="entry name" value="Vaccinia Virus protein VP39"/>
    <property type="match status" value="1"/>
</dbReference>
<evidence type="ECO:0000256" key="8">
    <source>
        <dbReference type="SAM" id="MobiDB-lite"/>
    </source>
</evidence>
<comment type="function">
    <text evidence="2 7">Catalyzes the formation of N(7)-methylguanine at position 46 (m7G46) in tRNA.</text>
</comment>
<dbReference type="PANTHER" id="PTHR23417">
    <property type="entry name" value="3-DEOXY-D-MANNO-OCTULOSONIC-ACID TRANSFERASE/TRNA GUANINE-N 7 - -METHYLTRANSFERASE"/>
    <property type="match status" value="1"/>
</dbReference>
<sequence>MSESTVPTTPADQPVVNETTVSSTREYPAEPVSFMRRGTRLQGRRQDAWDAHADSYVVDVPRVVTDTSVHADYVFDAAATFGRDADLVVEIGSGLGEAIVHMAELRPERNYLAVEVYRPGLASTMARIAQRGLTNVRVVEANAAEVLETMLPDDAMSELWLNFPDPWHKKRHNKRRLVRDSFTPLVARTLRSGGLWRLSTDWSGYAEQMREVLDRTPQFENVHSGERVGADSPLTQARQSGVDREVSDEIDTVGGWAPRFEGRVVTSFENKAHVAGRIIFDLTYRRR</sequence>
<dbReference type="InterPro" id="IPR029063">
    <property type="entry name" value="SAM-dependent_MTases_sf"/>
</dbReference>
<evidence type="ECO:0000256" key="1">
    <source>
        <dbReference type="ARBA" id="ARBA00000142"/>
    </source>
</evidence>
<feature type="binding site" evidence="7">
    <location>
        <begin position="266"/>
        <end position="269"/>
    </location>
    <ligand>
        <name>substrate</name>
    </ligand>
</feature>
<comment type="catalytic activity">
    <reaction evidence="1 7">
        <text>guanosine(46) in tRNA + S-adenosyl-L-methionine = N(7)-methylguanosine(46) in tRNA + S-adenosyl-L-homocysteine</text>
        <dbReference type="Rhea" id="RHEA:42708"/>
        <dbReference type="Rhea" id="RHEA-COMP:10188"/>
        <dbReference type="Rhea" id="RHEA-COMP:10189"/>
        <dbReference type="ChEBI" id="CHEBI:57856"/>
        <dbReference type="ChEBI" id="CHEBI:59789"/>
        <dbReference type="ChEBI" id="CHEBI:74269"/>
        <dbReference type="ChEBI" id="CHEBI:74480"/>
        <dbReference type="EC" id="2.1.1.33"/>
    </reaction>
</comment>
<comment type="similarity">
    <text evidence="7">Belongs to the class I-like SAM-binding methyltransferase superfamily. TrmB family.</text>
</comment>
<dbReference type="GO" id="GO:0043527">
    <property type="term" value="C:tRNA methyltransferase complex"/>
    <property type="evidence" value="ECO:0007669"/>
    <property type="project" value="TreeGrafter"/>
</dbReference>
<keyword evidence="5 7" id="KW-0949">S-adenosyl-L-methionine</keyword>
<dbReference type="InterPro" id="IPR055361">
    <property type="entry name" value="tRNA_methyltr_TrmB_bact"/>
</dbReference>
<proteinExistence type="inferred from homology"/>
<dbReference type="EC" id="2.1.1.33" evidence="7"/>
<name>A0A7X5QYI4_9MICO</name>
<evidence type="ECO:0000313" key="10">
    <source>
        <dbReference type="Proteomes" id="UP000541033"/>
    </source>
</evidence>
<evidence type="ECO:0000256" key="3">
    <source>
        <dbReference type="ARBA" id="ARBA00022603"/>
    </source>
</evidence>
<dbReference type="HAMAP" id="MF_01057">
    <property type="entry name" value="tRNA_methyltr_TrmB"/>
    <property type="match status" value="1"/>
</dbReference>
<dbReference type="Pfam" id="PF02390">
    <property type="entry name" value="Methyltransf_4"/>
    <property type="match status" value="1"/>
</dbReference>
<feature type="region of interest" description="Disordered" evidence="8">
    <location>
        <begin position="1"/>
        <end position="28"/>
    </location>
</feature>